<proteinExistence type="predicted"/>
<reference evidence="1 2" key="1">
    <citation type="journal article" date="2021" name="Elife">
        <title>Chloroplast acquisition without the gene transfer in kleptoplastic sea slugs, Plakobranchus ocellatus.</title>
        <authorList>
            <person name="Maeda T."/>
            <person name="Takahashi S."/>
            <person name="Yoshida T."/>
            <person name="Shimamura S."/>
            <person name="Takaki Y."/>
            <person name="Nagai Y."/>
            <person name="Toyoda A."/>
            <person name="Suzuki Y."/>
            <person name="Arimoto A."/>
            <person name="Ishii H."/>
            <person name="Satoh N."/>
            <person name="Nishiyama T."/>
            <person name="Hasebe M."/>
            <person name="Maruyama T."/>
            <person name="Minagawa J."/>
            <person name="Obokata J."/>
            <person name="Shigenobu S."/>
        </authorList>
    </citation>
    <scope>NUCLEOTIDE SEQUENCE [LARGE SCALE GENOMIC DNA]</scope>
</reference>
<gene>
    <name evidence="1" type="ORF">PoB_007032800</name>
</gene>
<accession>A0AAV4DIF0</accession>
<evidence type="ECO:0000313" key="1">
    <source>
        <dbReference type="EMBL" id="GFO43823.1"/>
    </source>
</evidence>
<keyword evidence="2" id="KW-1185">Reference proteome</keyword>
<protein>
    <submittedName>
        <fullName evidence="1">Uncharacterized protein</fullName>
    </submittedName>
</protein>
<comment type="caution">
    <text evidence="1">The sequence shown here is derived from an EMBL/GenBank/DDBJ whole genome shotgun (WGS) entry which is preliminary data.</text>
</comment>
<sequence length="105" mass="12371">MRSGLDDSAGKEVRIEDKERWRERDVAHVLREAVHWRHPVLVASYDTHSTIENIFPEEETICIMKEVANNLFVWPNKENMVLRQDIKWNASMPLSSSQAQVFFFL</sequence>
<name>A0AAV4DIF0_9GAST</name>
<dbReference type="Proteomes" id="UP000735302">
    <property type="component" value="Unassembled WGS sequence"/>
</dbReference>
<evidence type="ECO:0000313" key="2">
    <source>
        <dbReference type="Proteomes" id="UP000735302"/>
    </source>
</evidence>
<organism evidence="1 2">
    <name type="scientific">Plakobranchus ocellatus</name>
    <dbReference type="NCBI Taxonomy" id="259542"/>
    <lineage>
        <taxon>Eukaryota</taxon>
        <taxon>Metazoa</taxon>
        <taxon>Spiralia</taxon>
        <taxon>Lophotrochozoa</taxon>
        <taxon>Mollusca</taxon>
        <taxon>Gastropoda</taxon>
        <taxon>Heterobranchia</taxon>
        <taxon>Euthyneura</taxon>
        <taxon>Panpulmonata</taxon>
        <taxon>Sacoglossa</taxon>
        <taxon>Placobranchoidea</taxon>
        <taxon>Plakobranchidae</taxon>
        <taxon>Plakobranchus</taxon>
    </lineage>
</organism>
<dbReference type="EMBL" id="BLXT01007920">
    <property type="protein sequence ID" value="GFO43823.1"/>
    <property type="molecule type" value="Genomic_DNA"/>
</dbReference>
<dbReference type="AlphaFoldDB" id="A0AAV4DIF0"/>